<comment type="caution">
    <text evidence="1">The sequence shown here is derived from an EMBL/GenBank/DDBJ whole genome shotgun (WGS) entry which is preliminary data.</text>
</comment>
<sequence length="115" mass="12757">MTRVTHTAVTHTARVAWDGALAIVGAAHFDDLYGWLAPTLGDLLGAEALRAFAETRYLLRYSARPDAPHVEAGRWRARLEDLVDRDPALAAPVRELAYETRLRLRELVPPLTLAS</sequence>
<dbReference type="Proteomes" id="UP000635606">
    <property type="component" value="Unassembled WGS sequence"/>
</dbReference>
<evidence type="ECO:0000313" key="1">
    <source>
        <dbReference type="EMBL" id="GIJ70387.1"/>
    </source>
</evidence>
<reference evidence="1" key="1">
    <citation type="submission" date="2021-01" db="EMBL/GenBank/DDBJ databases">
        <title>Whole genome shotgun sequence of Virgisporangium ochraceum NBRC 16418.</title>
        <authorList>
            <person name="Komaki H."/>
            <person name="Tamura T."/>
        </authorList>
    </citation>
    <scope>NUCLEOTIDE SEQUENCE</scope>
    <source>
        <strain evidence="1">NBRC 16418</strain>
    </source>
</reference>
<name>A0A8J3ZWT9_9ACTN</name>
<organism evidence="1 2">
    <name type="scientific">Virgisporangium ochraceum</name>
    <dbReference type="NCBI Taxonomy" id="65505"/>
    <lineage>
        <taxon>Bacteria</taxon>
        <taxon>Bacillati</taxon>
        <taxon>Actinomycetota</taxon>
        <taxon>Actinomycetes</taxon>
        <taxon>Micromonosporales</taxon>
        <taxon>Micromonosporaceae</taxon>
        <taxon>Virgisporangium</taxon>
    </lineage>
</organism>
<dbReference type="AlphaFoldDB" id="A0A8J3ZWT9"/>
<dbReference type="EMBL" id="BOPH01000079">
    <property type="protein sequence ID" value="GIJ70387.1"/>
    <property type="molecule type" value="Genomic_DNA"/>
</dbReference>
<proteinExistence type="predicted"/>
<protein>
    <submittedName>
        <fullName evidence="1">Uncharacterized protein</fullName>
    </submittedName>
</protein>
<evidence type="ECO:0000313" key="2">
    <source>
        <dbReference type="Proteomes" id="UP000635606"/>
    </source>
</evidence>
<keyword evidence="2" id="KW-1185">Reference proteome</keyword>
<accession>A0A8J3ZWT9</accession>
<gene>
    <name evidence="1" type="ORF">Voc01_053040</name>
</gene>